<dbReference type="PANTHER" id="PTHR22926">
    <property type="entry name" value="PHOSPHO-N-ACETYLMURAMOYL-PENTAPEPTIDE-TRANSFERASE"/>
    <property type="match status" value="1"/>
</dbReference>
<evidence type="ECO:0000256" key="6">
    <source>
        <dbReference type="ARBA" id="ARBA00023136"/>
    </source>
</evidence>
<keyword evidence="7" id="KW-0131">Cell cycle</keyword>
<dbReference type="InterPro" id="IPR000715">
    <property type="entry name" value="Glycosyl_transferase_4"/>
</dbReference>
<comment type="catalytic activity">
    <reaction evidence="7">
        <text>UDP-N-acetyl-alpha-D-muramoyl-L-alanyl-gamma-D-glutamyl-meso-2,6-diaminopimeloyl-D-alanyl-D-alanine + di-trans,octa-cis-undecaprenyl phosphate = di-trans,octa-cis-undecaprenyl diphospho-N-acetyl-alpha-D-muramoyl-L-alanyl-D-glutamyl-meso-2,6-diaminopimeloyl-D-alanyl-D-alanine + UMP</text>
        <dbReference type="Rhea" id="RHEA:28386"/>
        <dbReference type="ChEBI" id="CHEBI:57865"/>
        <dbReference type="ChEBI" id="CHEBI:60392"/>
        <dbReference type="ChEBI" id="CHEBI:61386"/>
        <dbReference type="ChEBI" id="CHEBI:61387"/>
        <dbReference type="EC" id="2.7.8.13"/>
    </reaction>
</comment>
<keyword evidence="5 7" id="KW-1133">Transmembrane helix</keyword>
<dbReference type="GO" id="GO:0009252">
    <property type="term" value="P:peptidoglycan biosynthetic process"/>
    <property type="evidence" value="ECO:0007669"/>
    <property type="project" value="UniProtKB-UniRule"/>
</dbReference>
<feature type="transmembrane region" description="Helical" evidence="7">
    <location>
        <begin position="176"/>
        <end position="196"/>
    </location>
</feature>
<name>A0A1F7RWU3_9BACT</name>
<keyword evidence="3 7" id="KW-0808">Transferase</keyword>
<dbReference type="Pfam" id="PF00953">
    <property type="entry name" value="Glycos_transf_4"/>
    <property type="match status" value="1"/>
</dbReference>
<dbReference type="Proteomes" id="UP000178797">
    <property type="component" value="Unassembled WGS sequence"/>
</dbReference>
<evidence type="ECO:0000256" key="5">
    <source>
        <dbReference type="ARBA" id="ARBA00022989"/>
    </source>
</evidence>
<dbReference type="EC" id="2.7.8.13" evidence="7 8"/>
<accession>A0A1F7RWU3</accession>
<keyword evidence="7" id="KW-0132">Cell division</keyword>
<keyword evidence="7" id="KW-1003">Cell membrane</keyword>
<evidence type="ECO:0000256" key="3">
    <source>
        <dbReference type="ARBA" id="ARBA00022679"/>
    </source>
</evidence>
<feature type="binding site" evidence="9">
    <location>
        <position position="201"/>
    </location>
    <ligand>
        <name>Mg(2+)</name>
        <dbReference type="ChEBI" id="CHEBI:18420"/>
    </ligand>
</feature>
<keyword evidence="4 7" id="KW-0812">Transmembrane</keyword>
<keyword evidence="7 9" id="KW-0479">Metal-binding</keyword>
<feature type="transmembrane region" description="Helical" evidence="7">
    <location>
        <begin position="100"/>
        <end position="118"/>
    </location>
</feature>
<keyword evidence="7 9" id="KW-0460">Magnesium</keyword>
<dbReference type="NCBIfam" id="TIGR00445">
    <property type="entry name" value="mraY"/>
    <property type="match status" value="1"/>
</dbReference>
<dbReference type="GO" id="GO:0008360">
    <property type="term" value="P:regulation of cell shape"/>
    <property type="evidence" value="ECO:0007669"/>
    <property type="project" value="UniProtKB-KW"/>
</dbReference>
<dbReference type="UniPathway" id="UPA00219"/>
<feature type="transmembrane region" description="Helical" evidence="7">
    <location>
        <begin position="299"/>
        <end position="320"/>
    </location>
</feature>
<dbReference type="EMBL" id="MGDE01000110">
    <property type="protein sequence ID" value="OGL45931.1"/>
    <property type="molecule type" value="Genomic_DNA"/>
</dbReference>
<dbReference type="GO" id="GO:0005886">
    <property type="term" value="C:plasma membrane"/>
    <property type="evidence" value="ECO:0007669"/>
    <property type="project" value="UniProtKB-SubCell"/>
</dbReference>
<comment type="cofactor">
    <cofactor evidence="7 9">
        <name>Mg(2+)</name>
        <dbReference type="ChEBI" id="CHEBI:18420"/>
    </cofactor>
</comment>
<dbReference type="GO" id="GO:0051992">
    <property type="term" value="F:UDP-N-acetylmuramoyl-L-alanyl-D-glutamyl-meso-2,6-diaminopimelyl-D-alanyl-D-alanine:undecaprenyl-phosphate transferase activity"/>
    <property type="evidence" value="ECO:0007669"/>
    <property type="project" value="RHEA"/>
</dbReference>
<dbReference type="GO" id="GO:0071555">
    <property type="term" value="P:cell wall organization"/>
    <property type="evidence" value="ECO:0007669"/>
    <property type="project" value="UniProtKB-KW"/>
</dbReference>
<protein>
    <recommendedName>
        <fullName evidence="7 8">Phospho-N-acetylmuramoyl-pentapeptide-transferase</fullName>
        <ecNumber evidence="7 8">2.7.8.13</ecNumber>
    </recommendedName>
    <alternativeName>
        <fullName evidence="7">UDP-MurNAc-pentapeptide phosphotransferase</fullName>
    </alternativeName>
</protein>
<keyword evidence="7" id="KW-0961">Cell wall biogenesis/degradation</keyword>
<feature type="transmembrane region" description="Helical" evidence="7">
    <location>
        <begin position="208"/>
        <end position="228"/>
    </location>
</feature>
<dbReference type="GO" id="GO:0046872">
    <property type="term" value="F:metal ion binding"/>
    <property type="evidence" value="ECO:0007669"/>
    <property type="project" value="UniProtKB-KW"/>
</dbReference>
<evidence type="ECO:0000313" key="10">
    <source>
        <dbReference type="EMBL" id="OGL45931.1"/>
    </source>
</evidence>
<keyword evidence="6 7" id="KW-0472">Membrane</keyword>
<evidence type="ECO:0000313" key="11">
    <source>
        <dbReference type="Proteomes" id="UP000178797"/>
    </source>
</evidence>
<gene>
    <name evidence="7" type="primary">mraY</name>
    <name evidence="10" type="ORF">A2W05_01105</name>
</gene>
<comment type="subcellular location">
    <subcellularLocation>
        <location evidence="7">Cell membrane</location>
        <topology evidence="7">Multi-pass membrane protein</topology>
    </subcellularLocation>
    <subcellularLocation>
        <location evidence="1">Membrane</location>
        <topology evidence="1">Multi-pass membrane protein</topology>
    </subcellularLocation>
</comment>
<evidence type="ECO:0000256" key="7">
    <source>
        <dbReference type="HAMAP-Rule" id="MF_00038"/>
    </source>
</evidence>
<dbReference type="Pfam" id="PF10555">
    <property type="entry name" value="MraY_sig1"/>
    <property type="match status" value="1"/>
</dbReference>
<dbReference type="CDD" id="cd06852">
    <property type="entry name" value="GT_MraY"/>
    <property type="match status" value="1"/>
</dbReference>
<dbReference type="AlphaFoldDB" id="A0A1F7RWU3"/>
<sequence>MLYFLYEHLYSPDSVFSFLRLFRYLTFRIIYAMLTAFLISLILGRPIIRWLKEKNIKDTSREEVAVIDSSKKEGTPTMGGILIVLSTLIPAVMWCNLSNRFVQIIIFSTLWFTIVGYYDDLIKVKFKNKKGLSIPQKLFAQFVFSFGLGILMISDYSPLRQTITNATLLNVPFYKYPVLDLGWFYIPFVIFVVIATSNAVNFADGLDGLAIGPTVLTILVFGVFSYVFGNMNLSQYFQFNYIKGAGELSIFCAAVIGAGVGFLWYNAYPAQLFMGDMGSMTLGGIIAVLAIMIKQEVLIVLAGMIFFIEALTVFLQMISINYAGRRLFFMAPLHHTFQKRGIAEPKVVIRFWIVALIFALIALSTLKIR</sequence>
<feature type="transmembrane region" description="Helical" evidence="7">
    <location>
        <begin position="138"/>
        <end position="156"/>
    </location>
</feature>
<evidence type="ECO:0000256" key="9">
    <source>
        <dbReference type="PIRSR" id="PIRSR600715-1"/>
    </source>
</evidence>
<dbReference type="PANTHER" id="PTHR22926:SF5">
    <property type="entry name" value="PHOSPHO-N-ACETYLMURAMOYL-PENTAPEPTIDE-TRANSFERASE HOMOLOG"/>
    <property type="match status" value="1"/>
</dbReference>
<dbReference type="InterPro" id="IPR003524">
    <property type="entry name" value="PNAcMuramoyl-5peptid_Trfase"/>
</dbReference>
<comment type="function">
    <text evidence="7">Catalyzes the initial step of the lipid cycle reactions in the biosynthesis of the cell wall peptidoglycan: transfers peptidoglycan precursor phospho-MurNAc-pentapeptide from UDP-MurNAc-pentapeptide onto the lipid carrier undecaprenyl phosphate, yielding undecaprenyl-pyrophosphoryl-MurNAc-pentapeptide, known as lipid I.</text>
</comment>
<feature type="transmembrane region" description="Helical" evidence="7">
    <location>
        <begin position="248"/>
        <end position="265"/>
    </location>
</feature>
<dbReference type="InterPro" id="IPR018480">
    <property type="entry name" value="PNAcMuramoyl-5peptid_Trfase_CS"/>
</dbReference>
<comment type="caution">
    <text evidence="10">The sequence shown here is derived from an EMBL/GenBank/DDBJ whole genome shotgun (WGS) entry which is preliminary data.</text>
</comment>
<reference evidence="10 11" key="1">
    <citation type="journal article" date="2016" name="Nat. Commun.">
        <title>Thousands of microbial genomes shed light on interconnected biogeochemical processes in an aquifer system.</title>
        <authorList>
            <person name="Anantharaman K."/>
            <person name="Brown C.T."/>
            <person name="Hug L.A."/>
            <person name="Sharon I."/>
            <person name="Castelle C.J."/>
            <person name="Probst A.J."/>
            <person name="Thomas B.C."/>
            <person name="Singh A."/>
            <person name="Wilkins M.J."/>
            <person name="Karaoz U."/>
            <person name="Brodie E.L."/>
            <person name="Williams K.H."/>
            <person name="Hubbard S.S."/>
            <person name="Banfield J.F."/>
        </authorList>
    </citation>
    <scope>NUCLEOTIDE SEQUENCE [LARGE SCALE GENOMIC DNA]</scope>
</reference>
<keyword evidence="7" id="KW-0573">Peptidoglycan synthesis</keyword>
<dbReference type="GO" id="GO:0051301">
    <property type="term" value="P:cell division"/>
    <property type="evidence" value="ECO:0007669"/>
    <property type="project" value="UniProtKB-KW"/>
</dbReference>
<feature type="transmembrane region" description="Helical" evidence="7">
    <location>
        <begin position="29"/>
        <end position="48"/>
    </location>
</feature>
<comment type="pathway">
    <text evidence="7">Cell wall biogenesis; peptidoglycan biosynthesis.</text>
</comment>
<organism evidence="10 11">
    <name type="scientific">Candidatus Schekmanbacteria bacterium RBG_16_38_10</name>
    <dbReference type="NCBI Taxonomy" id="1817879"/>
    <lineage>
        <taxon>Bacteria</taxon>
        <taxon>Candidatus Schekmaniibacteriota</taxon>
    </lineage>
</organism>
<evidence type="ECO:0000256" key="1">
    <source>
        <dbReference type="ARBA" id="ARBA00004141"/>
    </source>
</evidence>
<evidence type="ECO:0000256" key="8">
    <source>
        <dbReference type="NCBIfam" id="TIGR00445"/>
    </source>
</evidence>
<comment type="similarity">
    <text evidence="2 7">Belongs to the glycosyltransferase 4 family. MraY subfamily.</text>
</comment>
<evidence type="ECO:0000256" key="4">
    <source>
        <dbReference type="ARBA" id="ARBA00022692"/>
    </source>
</evidence>
<dbReference type="PROSITE" id="PS01347">
    <property type="entry name" value="MRAY_1"/>
    <property type="match status" value="1"/>
</dbReference>
<proteinExistence type="inferred from homology"/>
<dbReference type="PROSITE" id="PS01348">
    <property type="entry name" value="MRAY_2"/>
    <property type="match status" value="1"/>
</dbReference>
<evidence type="ECO:0000256" key="2">
    <source>
        <dbReference type="ARBA" id="ARBA00005583"/>
    </source>
</evidence>
<dbReference type="HAMAP" id="MF_00038">
    <property type="entry name" value="MraY"/>
    <property type="match status" value="1"/>
</dbReference>
<feature type="binding site" evidence="9">
    <location>
        <position position="276"/>
    </location>
    <ligand>
        <name>Mg(2+)</name>
        <dbReference type="ChEBI" id="CHEBI:18420"/>
    </ligand>
</feature>
<keyword evidence="7" id="KW-0133">Cell shape</keyword>
<feature type="transmembrane region" description="Helical" evidence="7">
    <location>
        <begin position="272"/>
        <end position="293"/>
    </location>
</feature>
<dbReference type="GO" id="GO:0008963">
    <property type="term" value="F:phospho-N-acetylmuramoyl-pentapeptide-transferase activity"/>
    <property type="evidence" value="ECO:0007669"/>
    <property type="project" value="UniProtKB-UniRule"/>
</dbReference>
<feature type="transmembrane region" description="Helical" evidence="7">
    <location>
        <begin position="347"/>
        <end position="366"/>
    </location>
</feature>